<reference evidence="1" key="1">
    <citation type="submission" date="2020-08" db="EMBL/GenBank/DDBJ databases">
        <title>Spodoptera exigua strain:BAW_Kor-Di-RS1 Genome sequencing and assembly.</title>
        <authorList>
            <person name="Kim J."/>
            <person name="Nam H.Y."/>
            <person name="Kwon M."/>
            <person name="Choi J.H."/>
            <person name="Cho S.R."/>
            <person name="Kim G.-H."/>
        </authorList>
    </citation>
    <scope>NUCLEOTIDE SEQUENCE</scope>
    <source>
        <strain evidence="1">BAW_Kor-Di-RS1</strain>
        <tissue evidence="1">Whole-body</tissue>
    </source>
</reference>
<sequence>ETSLEDNFKKGWLPFDLVEEPEPFTPDDFNEIPKIEGPGICHTSNMDCLTKLKPNEMNVCAFVKTHGLLDFFYVCDIYLLNCLRNLLNGNNVMYNSPNENDLIYHNGLMHECRYYYKIAKNYEDSVTLYFGMDGYNKYGNEDIDQNALV</sequence>
<feature type="non-terminal residue" evidence="1">
    <location>
        <position position="1"/>
    </location>
</feature>
<organism evidence="1 2">
    <name type="scientific">Spodoptera exigua</name>
    <name type="common">Beet armyworm</name>
    <name type="synonym">Noctua fulgens</name>
    <dbReference type="NCBI Taxonomy" id="7107"/>
    <lineage>
        <taxon>Eukaryota</taxon>
        <taxon>Metazoa</taxon>
        <taxon>Ecdysozoa</taxon>
        <taxon>Arthropoda</taxon>
        <taxon>Hexapoda</taxon>
        <taxon>Insecta</taxon>
        <taxon>Pterygota</taxon>
        <taxon>Neoptera</taxon>
        <taxon>Endopterygota</taxon>
        <taxon>Lepidoptera</taxon>
        <taxon>Glossata</taxon>
        <taxon>Ditrysia</taxon>
        <taxon>Noctuoidea</taxon>
        <taxon>Noctuidae</taxon>
        <taxon>Amphipyrinae</taxon>
        <taxon>Spodoptera</taxon>
    </lineage>
</organism>
<evidence type="ECO:0000313" key="1">
    <source>
        <dbReference type="EMBL" id="KAF9409121.1"/>
    </source>
</evidence>
<proteinExistence type="predicted"/>
<keyword evidence="2" id="KW-1185">Reference proteome</keyword>
<dbReference type="EMBL" id="JACKWZ010000337">
    <property type="protein sequence ID" value="KAF9409121.1"/>
    <property type="molecule type" value="Genomic_DNA"/>
</dbReference>
<evidence type="ECO:0000313" key="2">
    <source>
        <dbReference type="Proteomes" id="UP000648187"/>
    </source>
</evidence>
<gene>
    <name evidence="1" type="ORF">HW555_011418</name>
</gene>
<accession>A0A835G9E4</accession>
<protein>
    <submittedName>
        <fullName evidence="1">Uncharacterized protein</fullName>
    </submittedName>
</protein>
<dbReference type="AlphaFoldDB" id="A0A835G9E4"/>
<comment type="caution">
    <text evidence="1">The sequence shown here is derived from an EMBL/GenBank/DDBJ whole genome shotgun (WGS) entry which is preliminary data.</text>
</comment>
<name>A0A835G9E4_SPOEX</name>
<dbReference type="Proteomes" id="UP000648187">
    <property type="component" value="Unassembled WGS sequence"/>
</dbReference>